<feature type="domain" description="ThuA-like" evidence="2">
    <location>
        <begin position="28"/>
        <end position="293"/>
    </location>
</feature>
<feature type="chain" id="PRO_5021966964" evidence="1">
    <location>
        <begin position="23"/>
        <end position="319"/>
    </location>
</feature>
<dbReference type="AlphaFoldDB" id="A0A517QNC0"/>
<reference evidence="3 4" key="1">
    <citation type="submission" date="2019-02" db="EMBL/GenBank/DDBJ databases">
        <title>Deep-cultivation of Planctomycetes and their phenomic and genomic characterization uncovers novel biology.</title>
        <authorList>
            <person name="Wiegand S."/>
            <person name="Jogler M."/>
            <person name="Boedeker C."/>
            <person name="Pinto D."/>
            <person name="Vollmers J."/>
            <person name="Rivas-Marin E."/>
            <person name="Kohn T."/>
            <person name="Peeters S.H."/>
            <person name="Heuer A."/>
            <person name="Rast P."/>
            <person name="Oberbeckmann S."/>
            <person name="Bunk B."/>
            <person name="Jeske O."/>
            <person name="Meyerdierks A."/>
            <person name="Storesund J.E."/>
            <person name="Kallscheuer N."/>
            <person name="Luecker S."/>
            <person name="Lage O.M."/>
            <person name="Pohl T."/>
            <person name="Merkel B.J."/>
            <person name="Hornburger P."/>
            <person name="Mueller R.-W."/>
            <person name="Bruemmer F."/>
            <person name="Labrenz M."/>
            <person name="Spormann A.M."/>
            <person name="Op den Camp H."/>
            <person name="Overmann J."/>
            <person name="Amann R."/>
            <person name="Jetten M.S.M."/>
            <person name="Mascher T."/>
            <person name="Medema M.H."/>
            <person name="Devos D.P."/>
            <person name="Kaster A.-K."/>
            <person name="Ovreas L."/>
            <person name="Rohde M."/>
            <person name="Galperin M.Y."/>
            <person name="Jogler C."/>
        </authorList>
    </citation>
    <scope>NUCLEOTIDE SEQUENCE [LARGE SCALE GENOMIC DNA]</scope>
    <source>
        <strain evidence="3 4">Mal48</strain>
    </source>
</reference>
<dbReference type="RefSeq" id="WP_145198955.1">
    <property type="nucleotide sequence ID" value="NZ_CP036267.1"/>
</dbReference>
<feature type="signal peptide" evidence="1">
    <location>
        <begin position="1"/>
        <end position="22"/>
    </location>
</feature>
<evidence type="ECO:0000256" key="1">
    <source>
        <dbReference type="SAM" id="SignalP"/>
    </source>
</evidence>
<evidence type="ECO:0000313" key="4">
    <source>
        <dbReference type="Proteomes" id="UP000315724"/>
    </source>
</evidence>
<sequence precursor="true">MIFLRVTTLLAMLGLATSSGIAADMKALIIDGQNNHAAWPKTTVMMKQYLEETGLFDVDIARSKFTWKGEDLLKKYPLEGVETVAVKQPQTDPDFKPDFSKYDVVISNFGYGAAPWPKETQQAFVDFVRNGGGLVIVHAANNSFGDWQEYNQMIGIGGWGNRDEKTGPYIYLDENGKKVIDKSPGKGGHHGSQHEFSVVVRDPSHPITEGMPAEWMHAKDELYDMLRGPGQNMQILATAFASPEYGGSGRHEPMLMTIEFGKGKIFHTPLGHADYSQECVGFKVSLQRGTEWAASGKVTQKIPTNFPTAENVSSETFKK</sequence>
<keyword evidence="1" id="KW-0732">Signal</keyword>
<dbReference type="PANTHER" id="PTHR40469:SF2">
    <property type="entry name" value="GALACTOSE-BINDING DOMAIN-LIKE SUPERFAMILY PROTEIN"/>
    <property type="match status" value="1"/>
</dbReference>
<organism evidence="3 4">
    <name type="scientific">Thalassoglobus polymorphus</name>
    <dbReference type="NCBI Taxonomy" id="2527994"/>
    <lineage>
        <taxon>Bacteria</taxon>
        <taxon>Pseudomonadati</taxon>
        <taxon>Planctomycetota</taxon>
        <taxon>Planctomycetia</taxon>
        <taxon>Planctomycetales</taxon>
        <taxon>Planctomycetaceae</taxon>
        <taxon>Thalassoglobus</taxon>
    </lineage>
</organism>
<dbReference type="KEGG" id="tpol:Mal48_23820"/>
<protein>
    <submittedName>
        <fullName evidence="3">Trehalose utilization</fullName>
    </submittedName>
</protein>
<keyword evidence="4" id="KW-1185">Reference proteome</keyword>
<accession>A0A517QNC0</accession>
<proteinExistence type="predicted"/>
<dbReference type="InterPro" id="IPR029062">
    <property type="entry name" value="Class_I_gatase-like"/>
</dbReference>
<gene>
    <name evidence="3" type="ORF">Mal48_23820</name>
</gene>
<dbReference type="OrthoDB" id="9785923at2"/>
<evidence type="ECO:0000313" key="3">
    <source>
        <dbReference type="EMBL" id="QDT33129.1"/>
    </source>
</evidence>
<dbReference type="Proteomes" id="UP000315724">
    <property type="component" value="Chromosome"/>
</dbReference>
<dbReference type="Gene3D" id="3.40.50.880">
    <property type="match status" value="1"/>
</dbReference>
<dbReference type="Pfam" id="PF06283">
    <property type="entry name" value="ThuA"/>
    <property type="match status" value="1"/>
</dbReference>
<dbReference type="EMBL" id="CP036267">
    <property type="protein sequence ID" value="QDT33129.1"/>
    <property type="molecule type" value="Genomic_DNA"/>
</dbReference>
<dbReference type="SUPFAM" id="SSF52317">
    <property type="entry name" value="Class I glutamine amidotransferase-like"/>
    <property type="match status" value="1"/>
</dbReference>
<dbReference type="InterPro" id="IPR029010">
    <property type="entry name" value="ThuA-like"/>
</dbReference>
<evidence type="ECO:0000259" key="2">
    <source>
        <dbReference type="Pfam" id="PF06283"/>
    </source>
</evidence>
<dbReference type="PANTHER" id="PTHR40469">
    <property type="entry name" value="SECRETED GLYCOSYL HYDROLASE"/>
    <property type="match status" value="1"/>
</dbReference>
<name>A0A517QNC0_9PLAN</name>